<dbReference type="HOGENOM" id="CLU_3045786_0_0_6"/>
<evidence type="ECO:0000313" key="1">
    <source>
        <dbReference type="EMBL" id="ADE16788.1"/>
    </source>
</evidence>
<dbReference type="AlphaFoldDB" id="D5C2W3"/>
<organism evidence="1 2">
    <name type="scientific">Nitrosococcus halophilus (strain Nc4)</name>
    <dbReference type="NCBI Taxonomy" id="472759"/>
    <lineage>
        <taxon>Bacteria</taxon>
        <taxon>Pseudomonadati</taxon>
        <taxon>Pseudomonadota</taxon>
        <taxon>Gammaproteobacteria</taxon>
        <taxon>Chromatiales</taxon>
        <taxon>Chromatiaceae</taxon>
        <taxon>Nitrosococcus</taxon>
    </lineage>
</organism>
<dbReference type="KEGG" id="nhl:Nhal_3772"/>
<reference evidence="2" key="1">
    <citation type="submission" date="2010-04" db="EMBL/GenBank/DDBJ databases">
        <title>Complete genome sequence of Nitrosococcus halophilus Nc4, a salt-adapted, aerobic obligate ammonia-oxidizing sulfur purple bacterium.</title>
        <authorList>
            <consortium name="US DOE Joint Genome Institute"/>
            <person name="Campbell M.A."/>
            <person name="Malfatti S.A."/>
            <person name="Chain P.S.G."/>
            <person name="Heidelberg J.F."/>
            <person name="Ward B.B."/>
            <person name="Klotz M.G."/>
        </authorList>
    </citation>
    <scope>NUCLEOTIDE SEQUENCE [LARGE SCALE GENOMIC DNA]</scope>
    <source>
        <strain evidence="2">Nc4</strain>
    </source>
</reference>
<protein>
    <submittedName>
        <fullName evidence="1">Uncharacterized protein</fullName>
    </submittedName>
</protein>
<accession>D5C2W3</accession>
<proteinExistence type="predicted"/>
<name>D5C2W3_NITHN</name>
<evidence type="ECO:0000313" key="2">
    <source>
        <dbReference type="Proteomes" id="UP000001844"/>
    </source>
</evidence>
<sequence length="54" mass="6120">MAVDWESKLITLYELNSIRNSFGSTTSALDNNEGIKLYILELRRLGTLLFVNGE</sequence>
<keyword evidence="2" id="KW-1185">Reference proteome</keyword>
<dbReference type="Proteomes" id="UP000001844">
    <property type="component" value="Chromosome"/>
</dbReference>
<gene>
    <name evidence="1" type="ordered locus">Nhal_3772</name>
</gene>
<dbReference type="EMBL" id="CP001798">
    <property type="protein sequence ID" value="ADE16788.1"/>
    <property type="molecule type" value="Genomic_DNA"/>
</dbReference>